<dbReference type="Proteomes" id="UP001187415">
    <property type="component" value="Unassembled WGS sequence"/>
</dbReference>
<evidence type="ECO:0000313" key="1">
    <source>
        <dbReference type="EMBL" id="KAK2853999.1"/>
    </source>
</evidence>
<dbReference type="EMBL" id="JAUPFM010000004">
    <property type="protein sequence ID" value="KAK2853999.1"/>
    <property type="molecule type" value="Genomic_DNA"/>
</dbReference>
<sequence length="99" mass="11139">MTLRHIMVCECHLVSLPTFASHHAEACGLSVRLQIRRAQGWDKRHQSQGTLLTLQGQEHLALNRHSHRPVVSTSCWEETKPPLVVMHSLSALPSCAPMR</sequence>
<gene>
    <name evidence="1" type="ORF">Q5P01_006660</name>
</gene>
<evidence type="ECO:0000313" key="2">
    <source>
        <dbReference type="Proteomes" id="UP001187415"/>
    </source>
</evidence>
<name>A0AA88T0Z3_CHASR</name>
<keyword evidence="2" id="KW-1185">Reference proteome</keyword>
<dbReference type="AlphaFoldDB" id="A0AA88T0Z3"/>
<proteinExistence type="predicted"/>
<reference evidence="1" key="1">
    <citation type="submission" date="2023-07" db="EMBL/GenBank/DDBJ databases">
        <title>Chromosome-level Genome Assembly of Striped Snakehead (Channa striata).</title>
        <authorList>
            <person name="Liu H."/>
        </authorList>
    </citation>
    <scope>NUCLEOTIDE SEQUENCE</scope>
    <source>
        <strain evidence="1">Gz</strain>
        <tissue evidence="1">Muscle</tissue>
    </source>
</reference>
<organism evidence="1 2">
    <name type="scientific">Channa striata</name>
    <name type="common">Snakehead murrel</name>
    <name type="synonym">Ophicephalus striatus</name>
    <dbReference type="NCBI Taxonomy" id="64152"/>
    <lineage>
        <taxon>Eukaryota</taxon>
        <taxon>Metazoa</taxon>
        <taxon>Chordata</taxon>
        <taxon>Craniata</taxon>
        <taxon>Vertebrata</taxon>
        <taxon>Euteleostomi</taxon>
        <taxon>Actinopterygii</taxon>
        <taxon>Neopterygii</taxon>
        <taxon>Teleostei</taxon>
        <taxon>Neoteleostei</taxon>
        <taxon>Acanthomorphata</taxon>
        <taxon>Anabantaria</taxon>
        <taxon>Anabantiformes</taxon>
        <taxon>Channoidei</taxon>
        <taxon>Channidae</taxon>
        <taxon>Channa</taxon>
    </lineage>
</organism>
<protein>
    <submittedName>
        <fullName evidence="1">Uncharacterized protein</fullName>
    </submittedName>
</protein>
<accession>A0AA88T0Z3</accession>
<comment type="caution">
    <text evidence="1">The sequence shown here is derived from an EMBL/GenBank/DDBJ whole genome shotgun (WGS) entry which is preliminary data.</text>
</comment>